<gene>
    <name evidence="7" type="ORF">TcWFU_006977</name>
</gene>
<dbReference type="SMART" id="SM00389">
    <property type="entry name" value="HOX"/>
    <property type="match status" value="1"/>
</dbReference>
<dbReference type="Proteomes" id="UP001651158">
    <property type="component" value="Unassembled WGS sequence"/>
</dbReference>
<feature type="region of interest" description="Disordered" evidence="5">
    <location>
        <begin position="518"/>
        <end position="550"/>
    </location>
</feature>
<keyword evidence="8" id="KW-1185">Reference proteome</keyword>
<feature type="domain" description="Homeobox" evidence="6">
    <location>
        <begin position="711"/>
        <end position="774"/>
    </location>
</feature>
<dbReference type="InterPro" id="IPR050224">
    <property type="entry name" value="TALE_homeobox"/>
</dbReference>
<feature type="compositionally biased region" description="Low complexity" evidence="5">
    <location>
        <begin position="518"/>
        <end position="528"/>
    </location>
</feature>
<dbReference type="SUPFAM" id="SSF46689">
    <property type="entry name" value="Homeodomain-like"/>
    <property type="match status" value="1"/>
</dbReference>
<evidence type="ECO:0000256" key="3">
    <source>
        <dbReference type="ARBA" id="ARBA00023242"/>
    </source>
</evidence>
<feature type="region of interest" description="Disordered" evidence="5">
    <location>
        <begin position="679"/>
        <end position="716"/>
    </location>
</feature>
<proteinExistence type="predicted"/>
<feature type="region of interest" description="Disordered" evidence="5">
    <location>
        <begin position="915"/>
        <end position="973"/>
    </location>
</feature>
<feature type="region of interest" description="Disordered" evidence="5">
    <location>
        <begin position="155"/>
        <end position="182"/>
    </location>
</feature>
<feature type="compositionally biased region" description="Low complexity" evidence="5">
    <location>
        <begin position="66"/>
        <end position="89"/>
    </location>
</feature>
<comment type="subcellular location">
    <subcellularLocation>
        <location evidence="4">Nucleus</location>
    </subcellularLocation>
</comment>
<keyword evidence="2 4" id="KW-0371">Homeobox</keyword>
<feature type="compositionally biased region" description="Polar residues" evidence="5">
    <location>
        <begin position="682"/>
        <end position="711"/>
    </location>
</feature>
<evidence type="ECO:0000313" key="8">
    <source>
        <dbReference type="Proteomes" id="UP001651158"/>
    </source>
</evidence>
<evidence type="ECO:0000256" key="4">
    <source>
        <dbReference type="PROSITE-ProRule" id="PRU00108"/>
    </source>
</evidence>
<evidence type="ECO:0000259" key="6">
    <source>
        <dbReference type="PROSITE" id="PS50071"/>
    </source>
</evidence>
<feature type="compositionally biased region" description="Basic and acidic residues" evidence="5">
    <location>
        <begin position="947"/>
        <end position="958"/>
    </location>
</feature>
<dbReference type="Gene3D" id="1.10.10.60">
    <property type="entry name" value="Homeodomain-like"/>
    <property type="match status" value="1"/>
</dbReference>
<evidence type="ECO:0000313" key="7">
    <source>
        <dbReference type="EMBL" id="KAL5107939.1"/>
    </source>
</evidence>
<comment type="caution">
    <text evidence="7">The sequence shown here is derived from an EMBL/GenBank/DDBJ whole genome shotgun (WGS) entry which is preliminary data.</text>
</comment>
<feature type="compositionally biased region" description="Polar residues" evidence="5">
    <location>
        <begin position="90"/>
        <end position="102"/>
    </location>
</feature>
<dbReference type="InterPro" id="IPR008422">
    <property type="entry name" value="KN_HD"/>
</dbReference>
<keyword evidence="1 4" id="KW-0238">DNA-binding</keyword>
<feature type="region of interest" description="Disordered" evidence="5">
    <location>
        <begin position="819"/>
        <end position="840"/>
    </location>
</feature>
<feature type="compositionally biased region" description="Low complexity" evidence="5">
    <location>
        <begin position="825"/>
        <end position="839"/>
    </location>
</feature>
<reference evidence="7 8" key="1">
    <citation type="journal article" date="2022" name="Front. Cell. Infect. Microbiol.">
        <title>The Genomes of Two Strains of Taenia crassiceps the Animal Model for the Study of Human Cysticercosis.</title>
        <authorList>
            <person name="Bobes R.J."/>
            <person name="Estrada K."/>
            <person name="Rios-Valencia D.G."/>
            <person name="Calderon-Gallegos A."/>
            <person name="de la Torre P."/>
            <person name="Carrero J.C."/>
            <person name="Sanchez-Flores A."/>
            <person name="Laclette J.P."/>
        </authorList>
    </citation>
    <scope>NUCLEOTIDE SEQUENCE [LARGE SCALE GENOMIC DNA]</scope>
    <source>
        <strain evidence="7">WFUcys</strain>
    </source>
</reference>
<protein>
    <submittedName>
        <fullName evidence="7">Pre-B-cell leukemia transcription factor 4</fullName>
    </submittedName>
</protein>
<dbReference type="PANTHER" id="PTHR11850">
    <property type="entry name" value="HOMEOBOX PROTEIN TRANSCRIPTION FACTORS"/>
    <property type="match status" value="1"/>
</dbReference>
<feature type="compositionally biased region" description="Pro residues" evidence="5">
    <location>
        <begin position="536"/>
        <end position="549"/>
    </location>
</feature>
<dbReference type="Pfam" id="PF05920">
    <property type="entry name" value="Homeobox_KN"/>
    <property type="match status" value="1"/>
</dbReference>
<sequence>MKLYHFNFETTSYKFVETRYAILNSESAPATTMTIPFTISPSTAVGSLRVGLSSPPHLQPPPPNSPSNSPATVAAALPPQSSSPPTITSAVGSTLTRFSAQTEPVPMIPERPSAVQGSRRRKATTPGKLPAAALAVNGEGEDLVEQVCKRMKIEKESEANGDVNTTSVPPVSSSSSSSSITRSQTAMVCSVNGLMEALKGQQHGAESTTTTTTAATVTTAAPKVTTAIMMDANSAKNFVSQLLAAAAAGQGRIEVGGTGAATVGAAGSVPLSGEQALDMSMRPPVEAQNQLQAQMKTGELKLADLIQTDQLQASAANGLDALRSALTAQLTGVVMPSPSAGVQHITIGLPSTSPQTTASIDIPKIDGETAKHLTNTSHLVNISQLQALISALAGVKASQVPKDYLNEVISSQMLLQSSPPLVTSSTSSPTTTPLVAAAVDGLSSGAIGFSNAGLALASALAPPGTTNSLKGITLPTGEFIPVASLIPGQPAGLGSFALASGSPPNSLASFVTSLSTTQVTPTTPAITSSQHQATRPSPPPPPPPPPPQPQLSFDAALFATAAATGSPLNIVAQAPPTPATPQLRTQALSQTQSMNNGTMTPVTVVPALPRSNTASPHVAVQSLRETTSCTSLEELSSACGAGGGGSAGGGGGAGTDTDTSVVAAEEAGAEGLLSTHLEATTEDSSSPMSSAGARKSTSLSGKASRRTSSGLGTRPHRQNFTALQNRILTDWYNSHHYKPYPSTEDTKLLAQKSELTYSQVKKWFANKRARTSNNGLPKPLPPTAPDTPSTASADASSFVAAAMAAAAAANQSSLLPNGSAGVMMQPQQSQPAQATTTGTKTSSILVPSGLMIRPNGAALAAATLGAGGLTILAPRPTLSSAQPTVVTSSTTSATAAAIASPKAVSSVAVEGTRNDTISVPVSPTTSAAEETQQPSTDPMYSSSSAQPKKEDVKDRVEEEEKDNEDEDKTKETN</sequence>
<feature type="region of interest" description="Disordered" evidence="5">
    <location>
        <begin position="768"/>
        <end position="792"/>
    </location>
</feature>
<keyword evidence="3 4" id="KW-0539">Nucleus</keyword>
<name>A0ABR4QE09_9CEST</name>
<feature type="DNA-binding region" description="Homeobox" evidence="4">
    <location>
        <begin position="713"/>
        <end position="775"/>
    </location>
</feature>
<feature type="region of interest" description="Disordered" evidence="5">
    <location>
        <begin position="48"/>
        <end position="127"/>
    </location>
</feature>
<organism evidence="7 8">
    <name type="scientific">Taenia crassiceps</name>
    <dbReference type="NCBI Taxonomy" id="6207"/>
    <lineage>
        <taxon>Eukaryota</taxon>
        <taxon>Metazoa</taxon>
        <taxon>Spiralia</taxon>
        <taxon>Lophotrochozoa</taxon>
        <taxon>Platyhelminthes</taxon>
        <taxon>Cestoda</taxon>
        <taxon>Eucestoda</taxon>
        <taxon>Cyclophyllidea</taxon>
        <taxon>Taeniidae</taxon>
        <taxon>Taenia</taxon>
    </lineage>
</organism>
<dbReference type="CDD" id="cd00086">
    <property type="entry name" value="homeodomain"/>
    <property type="match status" value="1"/>
</dbReference>
<dbReference type="InterPro" id="IPR001356">
    <property type="entry name" value="HD"/>
</dbReference>
<dbReference type="InterPro" id="IPR009057">
    <property type="entry name" value="Homeodomain-like_sf"/>
</dbReference>
<evidence type="ECO:0000256" key="2">
    <source>
        <dbReference type="ARBA" id="ARBA00023155"/>
    </source>
</evidence>
<dbReference type="PROSITE" id="PS50071">
    <property type="entry name" value="HOMEOBOX_2"/>
    <property type="match status" value="1"/>
</dbReference>
<accession>A0ABR4QE09</accession>
<feature type="compositionally biased region" description="Polar residues" evidence="5">
    <location>
        <begin position="915"/>
        <end position="946"/>
    </location>
</feature>
<evidence type="ECO:0000256" key="1">
    <source>
        <dbReference type="ARBA" id="ARBA00023125"/>
    </source>
</evidence>
<feature type="compositionally biased region" description="Low complexity" evidence="5">
    <location>
        <begin position="167"/>
        <end position="179"/>
    </location>
</feature>
<dbReference type="EMBL" id="JAKROA010000004">
    <property type="protein sequence ID" value="KAL5107939.1"/>
    <property type="molecule type" value="Genomic_DNA"/>
</dbReference>
<evidence type="ECO:0000256" key="5">
    <source>
        <dbReference type="SAM" id="MobiDB-lite"/>
    </source>
</evidence>